<feature type="transmembrane region" description="Helical" evidence="1">
    <location>
        <begin position="333"/>
        <end position="351"/>
    </location>
</feature>
<keyword evidence="5" id="KW-1185">Reference proteome</keyword>
<keyword evidence="1" id="KW-0812">Transmembrane</keyword>
<feature type="transmembrane region" description="Helical" evidence="1">
    <location>
        <begin position="372"/>
        <end position="394"/>
    </location>
</feature>
<dbReference type="Proteomes" id="UP001500731">
    <property type="component" value="Unassembled WGS sequence"/>
</dbReference>
<sequence length="663" mass="71554">MRGRTAIINGMSAEASRDFRSDIQGLRAIAVLLVLVFHAGVTALSGGFVGVDVFFVISGFLITSHLAGNLDAGTLRMREFWARRVRRLVPVAWIVAAATTLIALIVYATVNVPEMLKQAAATFAYVPNFLFAVEGTNYFGPAVPSPFQHYWSLGLEEQFYLVWPLILLGFYKLSRGNKRVLLILTAMLVVLSFVAGWWATSWRQPVAFFLLPTRAWELGIGAVLAIALPLIPAFGSDGKWKLYLGWGGLLGVLIAGFAYDKTTQFPGTAAALPALATAMLILAGTGTRGGVVKPLSVAPMQFLGKISYSVYLVHWPLVLLPQVAVGWENQLPLWVRLLLTALAVPLGWVCWRFMENPFRHASSWWGKRSRRALSVAVVGAVVLAAAPMAGATVVKATPLHADRHAAAPVLIRDPHGTAYVPSNMTPTLWTVGTDWNTTCHGVGLSEAPSSECLFGENDGAPRVALVGSSFAGSLFPALAQLATSNDLQVLRYTKDACQFTTQPVLHNGAANVSCDRWNREILGRLRANAPDVIFLANQPTESEAEDLRRALADLTQIAPVVVVEPVPDVGQDPIGCLSDHLTDAENCARNTVDALQGNVARQSAALAGAGFLEISPWICNPKTCPLIQGNVLVYKDSSHLTQTFAKLLAPLFKAKVDEVLHRG</sequence>
<feature type="transmembrane region" description="Helical" evidence="1">
    <location>
        <begin position="218"/>
        <end position="235"/>
    </location>
</feature>
<dbReference type="InterPro" id="IPR002656">
    <property type="entry name" value="Acyl_transf_3_dom"/>
</dbReference>
<dbReference type="InterPro" id="IPR043968">
    <property type="entry name" value="SGNH"/>
</dbReference>
<reference evidence="5" key="1">
    <citation type="journal article" date="2019" name="Int. J. Syst. Evol. Microbiol.">
        <title>The Global Catalogue of Microorganisms (GCM) 10K type strain sequencing project: providing services to taxonomists for standard genome sequencing and annotation.</title>
        <authorList>
            <consortium name="The Broad Institute Genomics Platform"/>
            <consortium name="The Broad Institute Genome Sequencing Center for Infectious Disease"/>
            <person name="Wu L."/>
            <person name="Ma J."/>
        </authorList>
    </citation>
    <scope>NUCLEOTIDE SEQUENCE [LARGE SCALE GENOMIC DNA]</scope>
    <source>
        <strain evidence="5">JCM 17839</strain>
    </source>
</reference>
<evidence type="ECO:0000259" key="3">
    <source>
        <dbReference type="Pfam" id="PF19040"/>
    </source>
</evidence>
<organism evidence="4 5">
    <name type="scientific">Microbacterium panaciterrae</name>
    <dbReference type="NCBI Taxonomy" id="985759"/>
    <lineage>
        <taxon>Bacteria</taxon>
        <taxon>Bacillati</taxon>
        <taxon>Actinomycetota</taxon>
        <taxon>Actinomycetes</taxon>
        <taxon>Micrococcales</taxon>
        <taxon>Microbacteriaceae</taxon>
        <taxon>Microbacterium</taxon>
    </lineage>
</organism>
<evidence type="ECO:0000313" key="5">
    <source>
        <dbReference type="Proteomes" id="UP001500731"/>
    </source>
</evidence>
<feature type="transmembrane region" description="Helical" evidence="1">
    <location>
        <begin position="265"/>
        <end position="285"/>
    </location>
</feature>
<gene>
    <name evidence="4" type="ORF">GCM10023171_20910</name>
</gene>
<keyword evidence="4" id="KW-0808">Transferase</keyword>
<feature type="transmembrane region" description="Helical" evidence="1">
    <location>
        <begin position="47"/>
        <end position="67"/>
    </location>
</feature>
<dbReference type="GO" id="GO:0016746">
    <property type="term" value="F:acyltransferase activity"/>
    <property type="evidence" value="ECO:0007669"/>
    <property type="project" value="UniProtKB-KW"/>
</dbReference>
<protein>
    <submittedName>
        <fullName evidence="4">Acyltransferase family protein</fullName>
    </submittedName>
</protein>
<dbReference type="Pfam" id="PF01757">
    <property type="entry name" value="Acyl_transf_3"/>
    <property type="match status" value="1"/>
</dbReference>
<dbReference type="EMBL" id="BAABGP010000014">
    <property type="protein sequence ID" value="GAA4485887.1"/>
    <property type="molecule type" value="Genomic_DNA"/>
</dbReference>
<feature type="transmembrane region" description="Helical" evidence="1">
    <location>
        <begin position="88"/>
        <end position="110"/>
    </location>
</feature>
<feature type="domain" description="Acyltransferase 3" evidence="2">
    <location>
        <begin position="22"/>
        <end position="352"/>
    </location>
</feature>
<keyword evidence="1" id="KW-1133">Transmembrane helix</keyword>
<keyword evidence="4" id="KW-0012">Acyltransferase</keyword>
<keyword evidence="1" id="KW-0472">Membrane</keyword>
<evidence type="ECO:0000259" key="2">
    <source>
        <dbReference type="Pfam" id="PF01757"/>
    </source>
</evidence>
<feature type="transmembrane region" description="Helical" evidence="1">
    <location>
        <begin position="242"/>
        <end position="259"/>
    </location>
</feature>
<proteinExistence type="predicted"/>
<dbReference type="Pfam" id="PF19040">
    <property type="entry name" value="SGNH"/>
    <property type="match status" value="1"/>
</dbReference>
<feature type="transmembrane region" description="Helical" evidence="1">
    <location>
        <begin position="306"/>
        <end position="327"/>
    </location>
</feature>
<comment type="caution">
    <text evidence="4">The sequence shown here is derived from an EMBL/GenBank/DDBJ whole genome shotgun (WGS) entry which is preliminary data.</text>
</comment>
<evidence type="ECO:0000256" key="1">
    <source>
        <dbReference type="SAM" id="Phobius"/>
    </source>
</evidence>
<feature type="domain" description="SGNH" evidence="3">
    <location>
        <begin position="446"/>
        <end position="653"/>
    </location>
</feature>
<dbReference type="InterPro" id="IPR050879">
    <property type="entry name" value="Acyltransferase_3"/>
</dbReference>
<dbReference type="PANTHER" id="PTHR23028:SF53">
    <property type="entry name" value="ACYL_TRANSF_3 DOMAIN-CONTAINING PROTEIN"/>
    <property type="match status" value="1"/>
</dbReference>
<dbReference type="PANTHER" id="PTHR23028">
    <property type="entry name" value="ACETYLTRANSFERASE"/>
    <property type="match status" value="1"/>
</dbReference>
<accession>A0ABP8PGP8</accession>
<feature type="transmembrane region" description="Helical" evidence="1">
    <location>
        <begin position="21"/>
        <end position="41"/>
    </location>
</feature>
<feature type="transmembrane region" description="Helical" evidence="1">
    <location>
        <begin position="180"/>
        <end position="198"/>
    </location>
</feature>
<name>A0ABP8PGP8_9MICO</name>
<evidence type="ECO:0000313" key="4">
    <source>
        <dbReference type="EMBL" id="GAA4485887.1"/>
    </source>
</evidence>
<feature type="transmembrane region" description="Helical" evidence="1">
    <location>
        <begin position="158"/>
        <end position="173"/>
    </location>
</feature>